<protein>
    <recommendedName>
        <fullName evidence="4">Sel1 repeat family protein</fullName>
    </recommendedName>
</protein>
<evidence type="ECO:0000313" key="2">
    <source>
        <dbReference type="EMBL" id="BAV99728.1"/>
    </source>
</evidence>
<proteinExistence type="predicted"/>
<dbReference type="Proteomes" id="UP000218824">
    <property type="component" value="Chromosome"/>
</dbReference>
<evidence type="ECO:0000256" key="1">
    <source>
        <dbReference type="SAM" id="MobiDB-lite"/>
    </source>
</evidence>
<accession>A0AAU9AVS0</accession>
<gene>
    <name evidence="2" type="ORF">LEN_4241</name>
</gene>
<dbReference type="EMBL" id="AP014940">
    <property type="protein sequence ID" value="BAV99728.1"/>
    <property type="molecule type" value="Genomic_DNA"/>
</dbReference>
<reference evidence="2 3" key="1">
    <citation type="journal article" date="2017" name="DNA Res.">
        <title>Complete genome sequence and expression profile of the commercial lytic enzyme producer Lysobacter enzymogenes M497-1.</title>
        <authorList>
            <person name="Takami H."/>
            <person name="Toyoda A."/>
            <person name="Uchiyama I."/>
            <person name="Itoh T."/>
            <person name="Takaki Y."/>
            <person name="Arai W."/>
            <person name="Nishi S."/>
            <person name="Kawai M."/>
            <person name="Shinya K."/>
            <person name="Ikeda H."/>
        </authorList>
    </citation>
    <scope>NUCLEOTIDE SEQUENCE [LARGE SCALE GENOMIC DNA]</scope>
    <source>
        <strain evidence="2 3">M497-1</strain>
    </source>
</reference>
<sequence>MMTAAALTCLGLAAGAWWVARDASQRAAAPASAPIALAASATGASPTPRAQDAATRLRQRLSALPKESQAMLAEFERRHAEMMQRDPSSRRWMLPIDRIYPELLAAAQQGDLDAAAVLGQRLSGCLSTLREQSPAKLLEKLDIALAGEGSDADSLARQANVQRQLAQDLEQHDACARVGRAGLEEGISWLERAGRGDAKGARLAYVSAWTQQSGGDREALIADIERIAARRTLAREWLEQGRAAGEERALDLYIDAYAGQNGLYARDPLQEQAYRYARDLLRGRRSGEFDALWADGPRRQGTELTSAQWDAAEAQGRSLFKDHYEASPVWPNGPPPKIPLQLPGR</sequence>
<name>A0AAU9AVS0_LYSEN</name>
<feature type="region of interest" description="Disordered" evidence="1">
    <location>
        <begin position="325"/>
        <end position="345"/>
    </location>
</feature>
<evidence type="ECO:0008006" key="4">
    <source>
        <dbReference type="Google" id="ProtNLM"/>
    </source>
</evidence>
<evidence type="ECO:0000313" key="3">
    <source>
        <dbReference type="Proteomes" id="UP000218824"/>
    </source>
</evidence>
<dbReference type="AlphaFoldDB" id="A0AAU9AVS0"/>
<organism evidence="2 3">
    <name type="scientific">Lysobacter enzymogenes</name>
    <dbReference type="NCBI Taxonomy" id="69"/>
    <lineage>
        <taxon>Bacteria</taxon>
        <taxon>Pseudomonadati</taxon>
        <taxon>Pseudomonadota</taxon>
        <taxon>Gammaproteobacteria</taxon>
        <taxon>Lysobacterales</taxon>
        <taxon>Lysobacteraceae</taxon>
        <taxon>Lysobacter</taxon>
    </lineage>
</organism>
<dbReference type="KEGG" id="lem:LEN_4241"/>